<accession>A0A438DSB6</accession>
<dbReference type="EMBL" id="QGNW01001513">
    <property type="protein sequence ID" value="RVW38138.1"/>
    <property type="molecule type" value="Genomic_DNA"/>
</dbReference>
<gene>
    <name evidence="1" type="ORF">CK203_091293</name>
</gene>
<reference evidence="1 2" key="1">
    <citation type="journal article" date="2018" name="PLoS Genet.">
        <title>Population sequencing reveals clonal diversity and ancestral inbreeding in the grapevine cultivar Chardonnay.</title>
        <authorList>
            <person name="Roach M.J."/>
            <person name="Johnson D.L."/>
            <person name="Bohlmann J."/>
            <person name="van Vuuren H.J."/>
            <person name="Jones S.J."/>
            <person name="Pretorius I.S."/>
            <person name="Schmidt S.A."/>
            <person name="Borneman A.R."/>
        </authorList>
    </citation>
    <scope>NUCLEOTIDE SEQUENCE [LARGE SCALE GENOMIC DNA]</scope>
    <source>
        <strain evidence="2">cv. Chardonnay</strain>
        <tissue evidence="1">Leaf</tissue>
    </source>
</reference>
<organism evidence="1 2">
    <name type="scientific">Vitis vinifera</name>
    <name type="common">Grape</name>
    <dbReference type="NCBI Taxonomy" id="29760"/>
    <lineage>
        <taxon>Eukaryota</taxon>
        <taxon>Viridiplantae</taxon>
        <taxon>Streptophyta</taxon>
        <taxon>Embryophyta</taxon>
        <taxon>Tracheophyta</taxon>
        <taxon>Spermatophyta</taxon>
        <taxon>Magnoliopsida</taxon>
        <taxon>eudicotyledons</taxon>
        <taxon>Gunneridae</taxon>
        <taxon>Pentapetalae</taxon>
        <taxon>rosids</taxon>
        <taxon>Vitales</taxon>
        <taxon>Vitaceae</taxon>
        <taxon>Viteae</taxon>
        <taxon>Vitis</taxon>
    </lineage>
</organism>
<dbReference type="AlphaFoldDB" id="A0A438DSB6"/>
<name>A0A438DSB6_VITVI</name>
<dbReference type="Proteomes" id="UP000288805">
    <property type="component" value="Unassembled WGS sequence"/>
</dbReference>
<evidence type="ECO:0000313" key="1">
    <source>
        <dbReference type="EMBL" id="RVW38138.1"/>
    </source>
</evidence>
<protein>
    <recommendedName>
        <fullName evidence="3">Retrotransposon Copia-like N-terminal domain-containing protein</fullName>
    </recommendedName>
</protein>
<sequence length="188" mass="21280">MTRARGTSPDSELGIDGRGKLGYLMGGDPNFRTWRSKNSLVTAWLLNSMKPFIVKPNMFLPIAQNVWDSENPNDCARRMKREENDQVYMFLAGVSHNLDEVKGRILGRKPLPSIREIFSKVRQEECRKRIMFSNPELTLKTEPKGSALASRGLDLEGDRRKKNPGVITARNYGTLGRLVGRFMGSHNT</sequence>
<proteinExistence type="predicted"/>
<evidence type="ECO:0008006" key="3">
    <source>
        <dbReference type="Google" id="ProtNLM"/>
    </source>
</evidence>
<comment type="caution">
    <text evidence="1">The sequence shown here is derived from an EMBL/GenBank/DDBJ whole genome shotgun (WGS) entry which is preliminary data.</text>
</comment>
<evidence type="ECO:0000313" key="2">
    <source>
        <dbReference type="Proteomes" id="UP000288805"/>
    </source>
</evidence>